<gene>
    <name evidence="1" type="ORF">YPPY08_2759</name>
</gene>
<protein>
    <submittedName>
        <fullName evidence="1">Uncharacterized protein</fullName>
    </submittedName>
</protein>
<dbReference type="Proteomes" id="UP000003231">
    <property type="component" value="Unassembled WGS sequence"/>
</dbReference>
<comment type="caution">
    <text evidence="1">The sequence shown here is derived from an EMBL/GenBank/DDBJ whole genome shotgun (WGS) entry which is preliminary data.</text>
</comment>
<organism evidence="1 2">
    <name type="scientific">Yersinia pestis PY-08</name>
    <dbReference type="NCBI Taxonomy" id="992134"/>
    <lineage>
        <taxon>Bacteria</taxon>
        <taxon>Pseudomonadati</taxon>
        <taxon>Pseudomonadota</taxon>
        <taxon>Gammaproteobacteria</taxon>
        <taxon>Enterobacterales</taxon>
        <taxon>Yersiniaceae</taxon>
        <taxon>Yersinia</taxon>
    </lineage>
</organism>
<proteinExistence type="predicted"/>
<dbReference type="AlphaFoldDB" id="A0AB72ZIY3"/>
<reference evidence="1 2" key="1">
    <citation type="submission" date="2012-05" db="EMBL/GenBank/DDBJ databases">
        <title>Genome sequence of Yersinia Pestis PY-08.</title>
        <authorList>
            <person name="Santana-Cruz I."/>
            <person name="Sengamalay N."/>
            <person name="McCracken C."/>
            <person name="Daugherty S.C."/>
            <person name="Maroo A."/>
            <person name="Vara P.G."/>
            <person name="Tallon L.J."/>
            <person name="Sadzewicz L."/>
            <person name="Vinetz J.M."/>
            <person name="Cespedes Zambrano M.J."/>
            <person name="Fraser-Liggett C.M."/>
            <person name="Tettelin H."/>
        </authorList>
    </citation>
    <scope>NUCLEOTIDE SEQUENCE [LARGE SCALE GENOMIC DNA]</scope>
    <source>
        <strain evidence="1 2">PY-08</strain>
    </source>
</reference>
<sequence>MDHYCTVRYNYQYNYQYTTAGEIITAVGLVLPPHNYITSLAVFFAILH</sequence>
<evidence type="ECO:0000313" key="1">
    <source>
        <dbReference type="EMBL" id="EIR17658.1"/>
    </source>
</evidence>
<dbReference type="EMBL" id="AKRT01000324">
    <property type="protein sequence ID" value="EIR17658.1"/>
    <property type="molecule type" value="Genomic_DNA"/>
</dbReference>
<evidence type="ECO:0000313" key="2">
    <source>
        <dbReference type="Proteomes" id="UP000003231"/>
    </source>
</evidence>
<accession>A0AB72ZIY3</accession>
<name>A0AB72ZIY3_YERPE</name>